<protein>
    <recommendedName>
        <fullName evidence="3">Calcineurin-like phosphoesterase</fullName>
    </recommendedName>
</protein>
<sequence>MLPPGVVVVQVDDLVDRGPDSQGVLDVVAGFLERQPGQWIQLTGNHEAQYLPGGAVFWADPLGDDGVTRLREWWADGRLRVAAAVRTAEGDELLITHAGLTLAGWQELAEPGSAGQAAEVLNRRPDLIWRVGDHGRDAAAGPLWAESGAALHEPWMGYAGVVPFGQVHGHSTVVRFADRGWRVTGRVRQRAAVDWDARHVRVRVGGRVFTGVDPGHGRTGAERWHPLVLPGATLVE</sequence>
<proteinExistence type="predicted"/>
<keyword evidence="2" id="KW-1185">Reference proteome</keyword>
<dbReference type="SUPFAM" id="SSF56300">
    <property type="entry name" value="Metallo-dependent phosphatases"/>
    <property type="match status" value="1"/>
</dbReference>
<reference evidence="1" key="1">
    <citation type="submission" date="2023-02" db="EMBL/GenBank/DDBJ databases">
        <title>Actinokineospora globicatena NBRC 15670.</title>
        <authorList>
            <person name="Ichikawa N."/>
            <person name="Sato H."/>
            <person name="Tonouchi N."/>
        </authorList>
    </citation>
    <scope>NUCLEOTIDE SEQUENCE</scope>
    <source>
        <strain evidence="1">NBRC 15670</strain>
    </source>
</reference>
<evidence type="ECO:0000313" key="2">
    <source>
        <dbReference type="Proteomes" id="UP001165042"/>
    </source>
</evidence>
<comment type="caution">
    <text evidence="1">The sequence shown here is derived from an EMBL/GenBank/DDBJ whole genome shotgun (WGS) entry which is preliminary data.</text>
</comment>
<accession>A0A9W6QR51</accession>
<dbReference type="Gene3D" id="3.60.21.10">
    <property type="match status" value="1"/>
</dbReference>
<dbReference type="AlphaFoldDB" id="A0A9W6QR51"/>
<name>A0A9W6QR51_9PSEU</name>
<dbReference type="EMBL" id="BSSD01000008">
    <property type="protein sequence ID" value="GLW94137.1"/>
    <property type="molecule type" value="Genomic_DNA"/>
</dbReference>
<organism evidence="1 2">
    <name type="scientific">Actinokineospora globicatena</name>
    <dbReference type="NCBI Taxonomy" id="103729"/>
    <lineage>
        <taxon>Bacteria</taxon>
        <taxon>Bacillati</taxon>
        <taxon>Actinomycetota</taxon>
        <taxon>Actinomycetes</taxon>
        <taxon>Pseudonocardiales</taxon>
        <taxon>Pseudonocardiaceae</taxon>
        <taxon>Actinokineospora</taxon>
    </lineage>
</organism>
<evidence type="ECO:0008006" key="3">
    <source>
        <dbReference type="Google" id="ProtNLM"/>
    </source>
</evidence>
<dbReference type="InterPro" id="IPR029052">
    <property type="entry name" value="Metallo-depent_PP-like"/>
</dbReference>
<dbReference type="Proteomes" id="UP001165042">
    <property type="component" value="Unassembled WGS sequence"/>
</dbReference>
<gene>
    <name evidence="1" type="ORF">Aglo03_49530</name>
</gene>
<evidence type="ECO:0000313" key="1">
    <source>
        <dbReference type="EMBL" id="GLW94137.1"/>
    </source>
</evidence>